<evidence type="ECO:0000313" key="1">
    <source>
        <dbReference type="EMBL" id="EGW31221.1"/>
    </source>
</evidence>
<dbReference type="Proteomes" id="UP000000709">
    <property type="component" value="Unassembled WGS sequence"/>
</dbReference>
<sequence>MLAKELFNIIGKSTKKYNIISVIPGDGKIITHEDENVLEIGIPKRTYLSMFKQAHDTWQDMSGMNIDDIYYMTLGYLITTNEHHTILKLHRKVTFQLIQERGWSVLAQELQYITSILTCRMSRINKSSSLWHWLKMLTVLSVYINKSTSTYELVIDRAIKSCELHFANYYGCNFLRWVIQINRVIDVPVEFDDVLRKLVISSCRTSLSDCGLWGVLQVYLSTGDIEWTINDLRRIVDSLRQEGLEFTSPVLQIRNTDHVACAIEQLDWLILVQCLVVTPYKSVVQAIPEKTVEEKLTNASTKVRQLAQEILTSKKN</sequence>
<proteinExistence type="predicted"/>
<dbReference type="InParanoid" id="G3AR46"/>
<dbReference type="OMA" id="HFANYYA"/>
<dbReference type="OrthoDB" id="5358702at2759"/>
<reference evidence="1 2" key="1">
    <citation type="journal article" date="2011" name="Proc. Natl. Acad. Sci. U.S.A.">
        <title>Comparative genomics of xylose-fermenting fungi for enhanced biofuel production.</title>
        <authorList>
            <person name="Wohlbach D.J."/>
            <person name="Kuo A."/>
            <person name="Sato T.K."/>
            <person name="Potts K.M."/>
            <person name="Salamov A.A."/>
            <person name="LaButti K.M."/>
            <person name="Sun H."/>
            <person name="Clum A."/>
            <person name="Pangilinan J.L."/>
            <person name="Lindquist E.A."/>
            <person name="Lucas S."/>
            <person name="Lapidus A."/>
            <person name="Jin M."/>
            <person name="Gunawan C."/>
            <person name="Balan V."/>
            <person name="Dale B.E."/>
            <person name="Jeffries T.W."/>
            <person name="Zinkel R."/>
            <person name="Barry K.W."/>
            <person name="Grigoriev I.V."/>
            <person name="Gasch A.P."/>
        </authorList>
    </citation>
    <scope>NUCLEOTIDE SEQUENCE [LARGE SCALE GENOMIC DNA]</scope>
    <source>
        <strain evidence="2">NRRL Y-27907 / 11-Y1</strain>
    </source>
</reference>
<dbReference type="FunCoup" id="G3AR46">
    <property type="interactions" value="10"/>
</dbReference>
<dbReference type="EMBL" id="GL996503">
    <property type="protein sequence ID" value="EGW31221.1"/>
    <property type="molecule type" value="Genomic_DNA"/>
</dbReference>
<dbReference type="KEGG" id="spaa:SPAPADRAFT_67303"/>
<protein>
    <submittedName>
        <fullName evidence="1">Uncharacterized protein</fullName>
    </submittedName>
</protein>
<dbReference type="AlphaFoldDB" id="G3AR46"/>
<organism evidence="2">
    <name type="scientific">Spathaspora passalidarum (strain NRRL Y-27907 / 11-Y1)</name>
    <dbReference type="NCBI Taxonomy" id="619300"/>
    <lineage>
        <taxon>Eukaryota</taxon>
        <taxon>Fungi</taxon>
        <taxon>Dikarya</taxon>
        <taxon>Ascomycota</taxon>
        <taxon>Saccharomycotina</taxon>
        <taxon>Pichiomycetes</taxon>
        <taxon>Debaryomycetaceae</taxon>
        <taxon>Spathaspora</taxon>
    </lineage>
</organism>
<dbReference type="eggNOG" id="ENOG502RXS6">
    <property type="taxonomic scope" value="Eukaryota"/>
</dbReference>
<evidence type="ECO:0000313" key="2">
    <source>
        <dbReference type="Proteomes" id="UP000000709"/>
    </source>
</evidence>
<dbReference type="GeneID" id="18875153"/>
<dbReference type="RefSeq" id="XP_007375999.1">
    <property type="nucleotide sequence ID" value="XM_007375937.1"/>
</dbReference>
<dbReference type="HOGENOM" id="CLU_767254_0_0_1"/>
<gene>
    <name evidence="1" type="ORF">SPAPADRAFT_67303</name>
</gene>
<keyword evidence="2" id="KW-1185">Reference proteome</keyword>
<name>G3AR46_SPAPN</name>
<accession>G3AR46</accession>